<organism evidence="1 2">
    <name type="scientific">Alcanivorax quisquiliarum</name>
    <dbReference type="NCBI Taxonomy" id="2933565"/>
    <lineage>
        <taxon>Bacteria</taxon>
        <taxon>Pseudomonadati</taxon>
        <taxon>Pseudomonadota</taxon>
        <taxon>Gammaproteobacteria</taxon>
        <taxon>Oceanospirillales</taxon>
        <taxon>Alcanivoracaceae</taxon>
        <taxon>Alcanivorax</taxon>
    </lineage>
</organism>
<accession>A0ABT0E4C9</accession>
<dbReference type="Proteomes" id="UP001165524">
    <property type="component" value="Unassembled WGS sequence"/>
</dbReference>
<protein>
    <submittedName>
        <fullName evidence="1">YbjN domain-containing protein</fullName>
    </submittedName>
</protein>
<sequence length="158" mass="17551">MLSLVTPDAGHLERWLQQAGIEYYICDQCHGLHLSALQAREGVLDARLFLEDDGILLSTELEIRPSSLFLVQADLGRLNMSFPMLKIFLDVNDDTLPRMVACDLLLTQQGITAKQFAYFVQSCMDACQQLLDDCQQTDCLMGPEGLADNDAPPHGALH</sequence>
<dbReference type="RefSeq" id="WP_246948166.1">
    <property type="nucleotide sequence ID" value="NZ_JALKII010000001.1"/>
</dbReference>
<reference evidence="1" key="1">
    <citation type="submission" date="2022-04" db="EMBL/GenBank/DDBJ databases">
        <title>Alcanivorax sp. CY1518 draft genome sequence.</title>
        <authorList>
            <person name="Zhao G."/>
            <person name="An M."/>
        </authorList>
    </citation>
    <scope>NUCLEOTIDE SEQUENCE</scope>
    <source>
        <strain evidence="1">CY1518</strain>
    </source>
</reference>
<name>A0ABT0E4C9_9GAMM</name>
<dbReference type="InterPro" id="IPR019660">
    <property type="entry name" value="Put_sensory_transdc_reg_YbjN"/>
</dbReference>
<evidence type="ECO:0000313" key="1">
    <source>
        <dbReference type="EMBL" id="MCK0536651.1"/>
    </source>
</evidence>
<proteinExistence type="predicted"/>
<keyword evidence="2" id="KW-1185">Reference proteome</keyword>
<evidence type="ECO:0000313" key="2">
    <source>
        <dbReference type="Proteomes" id="UP001165524"/>
    </source>
</evidence>
<dbReference type="Pfam" id="PF10722">
    <property type="entry name" value="YbjN"/>
    <property type="match status" value="1"/>
</dbReference>
<comment type="caution">
    <text evidence="1">The sequence shown here is derived from an EMBL/GenBank/DDBJ whole genome shotgun (WGS) entry which is preliminary data.</text>
</comment>
<gene>
    <name evidence="1" type="ORF">MU846_02925</name>
</gene>
<dbReference type="EMBL" id="JALKII010000001">
    <property type="protein sequence ID" value="MCK0536651.1"/>
    <property type="molecule type" value="Genomic_DNA"/>
</dbReference>